<proteinExistence type="inferred from homology"/>
<name>A0A7C4THY7_UNCW3</name>
<accession>A0A7C4THY7</accession>
<evidence type="ECO:0000313" key="3">
    <source>
        <dbReference type="EMBL" id="HGV97901.1"/>
    </source>
</evidence>
<dbReference type="Pfam" id="PF01541">
    <property type="entry name" value="GIY-YIG"/>
    <property type="match status" value="1"/>
</dbReference>
<gene>
    <name evidence="3" type="ORF">ENV60_06360</name>
</gene>
<sequence>MKNKQYYVYIMTNKWNTTLYTGVTNYLKRRVYEHKMKMVNGFTKKYNLDKLVYYEIFFDSYNAIVREKQIKAGSRRKKIALINTMNPEWRDLYDKL</sequence>
<evidence type="ECO:0000256" key="1">
    <source>
        <dbReference type="ARBA" id="ARBA00007435"/>
    </source>
</evidence>
<dbReference type="PANTHER" id="PTHR34477:SF5">
    <property type="entry name" value="BSL5627 PROTEIN"/>
    <property type="match status" value="1"/>
</dbReference>
<dbReference type="InterPro" id="IPR035901">
    <property type="entry name" value="GIY-YIG_endonuc_sf"/>
</dbReference>
<comment type="caution">
    <text evidence="3">The sequence shown here is derived from an EMBL/GenBank/DDBJ whole genome shotgun (WGS) entry which is preliminary data.</text>
</comment>
<dbReference type="PANTHER" id="PTHR34477">
    <property type="entry name" value="UPF0213 PROTEIN YHBQ"/>
    <property type="match status" value="1"/>
</dbReference>
<comment type="similarity">
    <text evidence="1">Belongs to the UPF0213 family.</text>
</comment>
<dbReference type="InterPro" id="IPR050190">
    <property type="entry name" value="UPF0213_domain"/>
</dbReference>
<dbReference type="PROSITE" id="PS50164">
    <property type="entry name" value="GIY_YIG"/>
    <property type="match status" value="1"/>
</dbReference>
<organism evidence="3">
    <name type="scientific">candidate division WOR-3 bacterium</name>
    <dbReference type="NCBI Taxonomy" id="2052148"/>
    <lineage>
        <taxon>Bacteria</taxon>
        <taxon>Bacteria division WOR-3</taxon>
    </lineage>
</organism>
<dbReference type="Gene3D" id="3.40.1440.10">
    <property type="entry name" value="GIY-YIG endonuclease"/>
    <property type="match status" value="1"/>
</dbReference>
<feature type="domain" description="GIY-YIG" evidence="2">
    <location>
        <begin position="4"/>
        <end position="80"/>
    </location>
</feature>
<reference evidence="3" key="1">
    <citation type="journal article" date="2020" name="mSystems">
        <title>Genome- and Community-Level Interaction Insights into Carbon Utilization and Element Cycling Functions of Hydrothermarchaeota in Hydrothermal Sediment.</title>
        <authorList>
            <person name="Zhou Z."/>
            <person name="Liu Y."/>
            <person name="Xu W."/>
            <person name="Pan J."/>
            <person name="Luo Z.H."/>
            <person name="Li M."/>
        </authorList>
    </citation>
    <scope>NUCLEOTIDE SEQUENCE [LARGE SCALE GENOMIC DNA]</scope>
    <source>
        <strain evidence="3">SpSt-774</strain>
    </source>
</reference>
<dbReference type="CDD" id="cd10448">
    <property type="entry name" value="GIY-YIG_unchar_3"/>
    <property type="match status" value="1"/>
</dbReference>
<dbReference type="EMBL" id="DTGZ01000118">
    <property type="protein sequence ID" value="HGV97901.1"/>
    <property type="molecule type" value="Genomic_DNA"/>
</dbReference>
<evidence type="ECO:0000259" key="2">
    <source>
        <dbReference type="PROSITE" id="PS50164"/>
    </source>
</evidence>
<dbReference type="SUPFAM" id="SSF82771">
    <property type="entry name" value="GIY-YIG endonuclease"/>
    <property type="match status" value="1"/>
</dbReference>
<dbReference type="AlphaFoldDB" id="A0A7C4THY7"/>
<protein>
    <submittedName>
        <fullName evidence="3">GIY-YIG nuclease family protein</fullName>
    </submittedName>
</protein>
<dbReference type="InterPro" id="IPR000305">
    <property type="entry name" value="GIY-YIG_endonuc"/>
</dbReference>